<evidence type="ECO:0000256" key="1">
    <source>
        <dbReference type="ARBA" id="ARBA00004196"/>
    </source>
</evidence>
<evidence type="ECO:0000256" key="3">
    <source>
        <dbReference type="ARBA" id="ARBA00022448"/>
    </source>
</evidence>
<dbReference type="GO" id="GO:0030313">
    <property type="term" value="C:cell envelope"/>
    <property type="evidence" value="ECO:0007669"/>
    <property type="project" value="UniProtKB-SubCell"/>
</dbReference>
<dbReference type="AlphaFoldDB" id="A0A934J9N3"/>
<protein>
    <submittedName>
        <fullName evidence="5">Extracellular solute-binding protein</fullName>
    </submittedName>
</protein>
<comment type="similarity">
    <text evidence="2">Belongs to the bacterial solute-binding protein 1 family.</text>
</comment>
<keyword evidence="4" id="KW-0732">Signal</keyword>
<gene>
    <name evidence="5" type="ORF">JFN88_16835</name>
</gene>
<evidence type="ECO:0000313" key="5">
    <source>
        <dbReference type="EMBL" id="MBJ6362885.1"/>
    </source>
</evidence>
<evidence type="ECO:0000313" key="6">
    <source>
        <dbReference type="Proteomes" id="UP000640274"/>
    </source>
</evidence>
<reference evidence="5" key="1">
    <citation type="submission" date="2020-12" db="EMBL/GenBank/DDBJ databases">
        <authorList>
            <person name="Huq M.A."/>
        </authorList>
    </citation>
    <scope>NUCLEOTIDE SEQUENCE</scope>
    <source>
        <strain evidence="5">MAHUQ-46</strain>
    </source>
</reference>
<dbReference type="SUPFAM" id="SSF53850">
    <property type="entry name" value="Periplasmic binding protein-like II"/>
    <property type="match status" value="1"/>
</dbReference>
<keyword evidence="3" id="KW-0813">Transport</keyword>
<dbReference type="Gene3D" id="3.40.190.10">
    <property type="entry name" value="Periplasmic binding protein-like II"/>
    <property type="match status" value="1"/>
</dbReference>
<dbReference type="Proteomes" id="UP000640274">
    <property type="component" value="Unassembled WGS sequence"/>
</dbReference>
<comment type="caution">
    <text evidence="5">The sequence shown here is derived from an EMBL/GenBank/DDBJ whole genome shotgun (WGS) entry which is preliminary data.</text>
</comment>
<dbReference type="RefSeq" id="WP_199020466.1">
    <property type="nucleotide sequence ID" value="NZ_JAELUP010000097.1"/>
</dbReference>
<keyword evidence="6" id="KW-1185">Reference proteome</keyword>
<dbReference type="PANTHER" id="PTHR43649">
    <property type="entry name" value="ARABINOSE-BINDING PROTEIN-RELATED"/>
    <property type="match status" value="1"/>
</dbReference>
<dbReference type="PROSITE" id="PS51257">
    <property type="entry name" value="PROKAR_LIPOPROTEIN"/>
    <property type="match status" value="1"/>
</dbReference>
<comment type="subcellular location">
    <subcellularLocation>
        <location evidence="1">Cell envelope</location>
    </subcellularLocation>
</comment>
<organism evidence="5 6">
    <name type="scientific">Paenibacillus roseus</name>
    <dbReference type="NCBI Taxonomy" id="2798579"/>
    <lineage>
        <taxon>Bacteria</taxon>
        <taxon>Bacillati</taxon>
        <taxon>Bacillota</taxon>
        <taxon>Bacilli</taxon>
        <taxon>Bacillales</taxon>
        <taxon>Paenibacillaceae</taxon>
        <taxon>Paenibacillus</taxon>
    </lineage>
</organism>
<name>A0A934J9N3_9BACL</name>
<dbReference type="EMBL" id="JAELUP010000097">
    <property type="protein sequence ID" value="MBJ6362885.1"/>
    <property type="molecule type" value="Genomic_DNA"/>
</dbReference>
<dbReference type="PANTHER" id="PTHR43649:SF31">
    <property type="entry name" value="SN-GLYCEROL-3-PHOSPHATE-BINDING PERIPLASMIC PROTEIN UGPB"/>
    <property type="match status" value="1"/>
</dbReference>
<proteinExistence type="inferred from homology"/>
<dbReference type="InterPro" id="IPR006059">
    <property type="entry name" value="SBP"/>
</dbReference>
<dbReference type="Pfam" id="PF01547">
    <property type="entry name" value="SBP_bac_1"/>
    <property type="match status" value="1"/>
</dbReference>
<sequence length="493" mass="53375">MYSIYRKGIVYFLLLAVLIAGCSSKNEEASQKPAIDPDTPVTLKVAYMNEQMFYQTYGNIFSAKYSNVQFEVVPTMEVAMSDDPAQAMIDLIDAEQPDIVMLSMDQYETLATEGKLYELDAMIQQSGFDLDKIVGGVVQLLRDAGGGKLYGLSPTFNTKALYYNKDLFAQYNIQEPTDGMTWDEVMQLAARFPSDGDDETRIYGFSSSMFASDSFKLIQDMAAAKGLNYLNADATKLTMEEREWRDIFRAVVEGYQQKYVHMPTPPQQQGGEGGGIRMAPLSMLFMEGRAAMVVDNSTMVNMLGAGAGRGQVGSGKGSGTSVGATGSMQRKNINWGVVTAPVDASAPNMTSSYSVSQVFAINAASSQSAAAWSFIQYVHSDEAAKIRSNTSTELQSRIGYETNANGINLEAFYKLDPLPMETTRWFPKGFRTSFEAIANEEVAAAAKGSKSIDEAFDSILSRGADALAEANLSGEKEQGGATFGGATGVFIGG</sequence>
<evidence type="ECO:0000256" key="2">
    <source>
        <dbReference type="ARBA" id="ARBA00008520"/>
    </source>
</evidence>
<dbReference type="InterPro" id="IPR050490">
    <property type="entry name" value="Bact_solute-bd_prot1"/>
</dbReference>
<evidence type="ECO:0000256" key="4">
    <source>
        <dbReference type="ARBA" id="ARBA00022729"/>
    </source>
</evidence>
<accession>A0A934J9N3</accession>